<feature type="domain" description="Helicase XPB/Ssl2 N-terminal" evidence="2">
    <location>
        <begin position="469"/>
        <end position="590"/>
    </location>
</feature>
<gene>
    <name evidence="3" type="ORF">Cch01nite_33240</name>
</gene>
<comment type="caution">
    <text evidence="3">The sequence shown here is derived from an EMBL/GenBank/DDBJ whole genome shotgun (WGS) entry which is preliminary data.</text>
</comment>
<dbReference type="AlphaFoldDB" id="A0A919P4M1"/>
<feature type="region of interest" description="Disordered" evidence="1">
    <location>
        <begin position="672"/>
        <end position="699"/>
    </location>
</feature>
<dbReference type="Proteomes" id="UP000632740">
    <property type="component" value="Unassembled WGS sequence"/>
</dbReference>
<dbReference type="InterPro" id="IPR032830">
    <property type="entry name" value="XPB/Ssl2_N"/>
</dbReference>
<evidence type="ECO:0000256" key="1">
    <source>
        <dbReference type="SAM" id="MobiDB-lite"/>
    </source>
</evidence>
<dbReference type="EMBL" id="BONK01000012">
    <property type="protein sequence ID" value="GIG22600.1"/>
    <property type="molecule type" value="Genomic_DNA"/>
</dbReference>
<keyword evidence="4" id="KW-1185">Reference proteome</keyword>
<sequence length="773" mass="80212">MATFTGYLRARSDDELVALLRLRPDLAAPSPSTLSSLAVRATSRSSLDRALASVDAGVLQVLEAVVALDESGQVSAAQVVRAVAGHDDAASVAAVEASLRSAQERALVFPEDTAPDAALHPSPGLPEALGPYPAGLAPVDHHRAVHPPTDPDVVRALLDDAPAGARQVLDALTWGPPVGLSPSPGSPSATAVTWLLRHGLLVPGDNRHVLLPRAVALTLRGGRTHRRPATAPPLPSDAVVRPEALVAAESAAAGERAARLVARLTRSWEQSPPPVLRAGGLGVRELKRTASLLELDEGEAAFVVELAGAAGFVADDGEEVPSFVPTVAVDDWWGQDVAERWAALARTWLTSPRAAWLVGTRDERSALRAALDPELVRAWAPRLRATVLGTLADAGRGVVLTAPQVLEVLRWRTPRSVPPTSAVEAVLLEAGRLGVLGAGALSDAGRALVAGDDAAAALAAALPAAVDEVLLQGDLTGIVPGRPSAALEDLLDRTARVESRGGAVTVRFTADSVRAALDAGATADALLAELASHARGPVPQPLDYLVRDAARRHGRLRAGAAASYLRADDPALLAGLVDDPRFADLGLVALAPTVLVAQGSTRELVEALREAGLAPVAEGPDGQVLHLTPEVRRVGRRGAAAARRRAADAAAVVGPQEALPADRLQALVPRLRRADEDRSAPAPTPVTPGRQAKATTAGTADPAGALVLLREAAAERAPVWVELVGPQGLTEKRLLRPVLVEGGRVRAVDPAREAELTIAVHRIASVTREEESP</sequence>
<organism evidence="3 4">
    <name type="scientific">Cellulomonas chitinilytica</name>
    <dbReference type="NCBI Taxonomy" id="398759"/>
    <lineage>
        <taxon>Bacteria</taxon>
        <taxon>Bacillati</taxon>
        <taxon>Actinomycetota</taxon>
        <taxon>Actinomycetes</taxon>
        <taxon>Micrococcales</taxon>
        <taxon>Cellulomonadaceae</taxon>
        <taxon>Cellulomonas</taxon>
    </lineage>
</organism>
<accession>A0A919P4M1</accession>
<evidence type="ECO:0000259" key="2">
    <source>
        <dbReference type="Pfam" id="PF13625"/>
    </source>
</evidence>
<dbReference type="Pfam" id="PF13625">
    <property type="entry name" value="Helicase_C_3"/>
    <property type="match status" value="1"/>
</dbReference>
<evidence type="ECO:0000313" key="3">
    <source>
        <dbReference type="EMBL" id="GIG22600.1"/>
    </source>
</evidence>
<evidence type="ECO:0000313" key="4">
    <source>
        <dbReference type="Proteomes" id="UP000632740"/>
    </source>
</evidence>
<proteinExistence type="predicted"/>
<protein>
    <recommendedName>
        <fullName evidence="2">Helicase XPB/Ssl2 N-terminal domain-containing protein</fullName>
    </recommendedName>
</protein>
<reference evidence="3" key="1">
    <citation type="submission" date="2021-01" db="EMBL/GenBank/DDBJ databases">
        <title>Whole genome shotgun sequence of Cellulomonas chitinilytica NBRC 110799.</title>
        <authorList>
            <person name="Komaki H."/>
            <person name="Tamura T."/>
        </authorList>
    </citation>
    <scope>NUCLEOTIDE SEQUENCE</scope>
    <source>
        <strain evidence="3">NBRC 110799</strain>
    </source>
</reference>
<dbReference type="RefSeq" id="WP_203757512.1">
    <property type="nucleotide sequence ID" value="NZ_BONK01000012.1"/>
</dbReference>
<name>A0A919P4M1_9CELL</name>